<dbReference type="EMBL" id="CP136890">
    <property type="protein sequence ID" value="WOK93459.1"/>
    <property type="molecule type" value="Genomic_DNA"/>
</dbReference>
<gene>
    <name evidence="1" type="ORF">Cni_G02157</name>
</gene>
<dbReference type="Proteomes" id="UP001327560">
    <property type="component" value="Chromosome 1"/>
</dbReference>
<accession>A0AAQ3Q203</accession>
<protein>
    <submittedName>
        <fullName evidence="1">Uncharacterized protein</fullName>
    </submittedName>
</protein>
<evidence type="ECO:0000313" key="1">
    <source>
        <dbReference type="EMBL" id="WOK93459.1"/>
    </source>
</evidence>
<evidence type="ECO:0000313" key="2">
    <source>
        <dbReference type="Proteomes" id="UP001327560"/>
    </source>
</evidence>
<keyword evidence="2" id="KW-1185">Reference proteome</keyword>
<name>A0AAQ3Q203_9LILI</name>
<sequence>MTPSSTLNVAIASPHRWSPHPLLVVEASRLAEGFPPAKVEGPAVLPLPEEVDGLPLPLLLSLPLPLVDDHVVNGPAVDGTIVD</sequence>
<dbReference type="AlphaFoldDB" id="A0AAQ3Q203"/>
<proteinExistence type="predicted"/>
<organism evidence="1 2">
    <name type="scientific">Canna indica</name>
    <name type="common">Indian-shot</name>
    <dbReference type="NCBI Taxonomy" id="4628"/>
    <lineage>
        <taxon>Eukaryota</taxon>
        <taxon>Viridiplantae</taxon>
        <taxon>Streptophyta</taxon>
        <taxon>Embryophyta</taxon>
        <taxon>Tracheophyta</taxon>
        <taxon>Spermatophyta</taxon>
        <taxon>Magnoliopsida</taxon>
        <taxon>Liliopsida</taxon>
        <taxon>Zingiberales</taxon>
        <taxon>Cannaceae</taxon>
        <taxon>Canna</taxon>
    </lineage>
</organism>
<reference evidence="1 2" key="1">
    <citation type="submission" date="2023-10" db="EMBL/GenBank/DDBJ databases">
        <title>Chromosome-scale genome assembly provides insights into flower coloration mechanisms of Canna indica.</title>
        <authorList>
            <person name="Li C."/>
        </authorList>
    </citation>
    <scope>NUCLEOTIDE SEQUENCE [LARGE SCALE GENOMIC DNA]</scope>
    <source>
        <tissue evidence="1">Flower</tissue>
    </source>
</reference>